<dbReference type="Proteomes" id="UP001153328">
    <property type="component" value="Unassembled WGS sequence"/>
</dbReference>
<evidence type="ECO:0000313" key="3">
    <source>
        <dbReference type="Proteomes" id="UP001153328"/>
    </source>
</evidence>
<accession>A0A9W4GYB0</accession>
<feature type="compositionally biased region" description="Basic and acidic residues" evidence="1">
    <location>
        <begin position="136"/>
        <end position="146"/>
    </location>
</feature>
<evidence type="ECO:0000313" key="2">
    <source>
        <dbReference type="EMBL" id="CAG7597060.1"/>
    </source>
</evidence>
<feature type="compositionally biased region" description="Basic residues" evidence="1">
    <location>
        <begin position="148"/>
        <end position="160"/>
    </location>
</feature>
<feature type="compositionally biased region" description="Basic residues" evidence="1">
    <location>
        <begin position="114"/>
        <end position="126"/>
    </location>
</feature>
<feature type="compositionally biased region" description="Basic residues" evidence="1">
    <location>
        <begin position="259"/>
        <end position="275"/>
    </location>
</feature>
<gene>
    <name evidence="2" type="ORF">SBRY_10049</name>
</gene>
<proteinExistence type="predicted"/>
<feature type="compositionally biased region" description="Low complexity" evidence="1">
    <location>
        <begin position="217"/>
        <end position="242"/>
    </location>
</feature>
<reference evidence="2" key="1">
    <citation type="submission" date="2021-06" db="EMBL/GenBank/DDBJ databases">
        <authorList>
            <person name="Arsene-Ploetze F."/>
        </authorList>
    </citation>
    <scope>NUCLEOTIDE SEQUENCE</scope>
    <source>
        <strain evidence="2">SBRY1</strain>
    </source>
</reference>
<dbReference type="AlphaFoldDB" id="A0A9W4GYB0"/>
<dbReference type="EMBL" id="CAJVAX010000001">
    <property type="protein sequence ID" value="CAG7597060.1"/>
    <property type="molecule type" value="Genomic_DNA"/>
</dbReference>
<feature type="region of interest" description="Disordered" evidence="1">
    <location>
        <begin position="1"/>
        <end position="309"/>
    </location>
</feature>
<sequence length="309" mass="33969">MTSRRPSARRRTASPRSSTRCWRRACTCPRRRSSPGSCRPHTTSGPWSVSLPRCPPPHVPQRRPTHEFPHVRRRRVDRGARGAARRGPQPRRRPVRPRARLPPVGARPEDGRPGRRAPGRAGRHLRGGLAAGARPGDGDADREGARPRPGRRPAAHRGGQHLRGQDLRRRRRRAAQAGELEVPDQPLPAELGRAVRRPGRADDRGARCGAGRGPRARGGVRQPPAAHLGGALLRRAAQAVARPAPPPVHAGERDEFHLPRRRDRLGRLLGARHRPGAPAPARRQGSQGCLTPPPRGRKRESHVGDIRVI</sequence>
<organism evidence="2 3">
    <name type="scientific">Actinacidiphila bryophytorum</name>
    <dbReference type="NCBI Taxonomy" id="1436133"/>
    <lineage>
        <taxon>Bacteria</taxon>
        <taxon>Bacillati</taxon>
        <taxon>Actinomycetota</taxon>
        <taxon>Actinomycetes</taxon>
        <taxon>Kitasatosporales</taxon>
        <taxon>Streptomycetaceae</taxon>
        <taxon>Actinacidiphila</taxon>
    </lineage>
</organism>
<comment type="caution">
    <text evidence="2">The sequence shown here is derived from an EMBL/GenBank/DDBJ whole genome shotgun (WGS) entry which is preliminary data.</text>
</comment>
<feature type="compositionally biased region" description="Basic residues" evidence="1">
    <location>
        <begin position="1"/>
        <end position="13"/>
    </location>
</feature>
<name>A0A9W4GYB0_9ACTN</name>
<keyword evidence="3" id="KW-1185">Reference proteome</keyword>
<protein>
    <submittedName>
        <fullName evidence="2">Uncharacterized protein</fullName>
    </submittedName>
</protein>
<feature type="compositionally biased region" description="Basic residues" evidence="1">
    <location>
        <begin position="88"/>
        <end position="99"/>
    </location>
</feature>
<evidence type="ECO:0000256" key="1">
    <source>
        <dbReference type="SAM" id="MobiDB-lite"/>
    </source>
</evidence>